<keyword evidence="5" id="KW-0440">LIM domain</keyword>
<evidence type="ECO:0000256" key="5">
    <source>
        <dbReference type="ARBA" id="ARBA00023038"/>
    </source>
</evidence>
<name>A0A1B6GRZ7_9HEMI</name>
<dbReference type="AlphaFoldDB" id="A0A1B6GRZ7"/>
<dbReference type="GO" id="GO:0030182">
    <property type="term" value="P:neuron differentiation"/>
    <property type="evidence" value="ECO:0007669"/>
    <property type="project" value="TreeGrafter"/>
</dbReference>
<keyword evidence="7 9" id="KW-0371">Homeobox</keyword>
<feature type="domain" description="Homeobox" evidence="12">
    <location>
        <begin position="92"/>
        <end position="152"/>
    </location>
</feature>
<comment type="subcellular location">
    <subcellularLocation>
        <location evidence="1 9 10">Nucleus</location>
    </subcellularLocation>
</comment>
<sequence length="218" mass="24088">LLRHRDFCGAAELEALSPAHWSVASVHKGRPRKRKLMSSPSPGTESVADLPVNMRIPPGALEMLHSGDLSSSMESLAYDSSVTSPGVQGSQQRTKRMRTSFKHHQLRTMKSYFNINQNPDAKDLKQLAQKTGLSKRVLQVWFQNARAKWRRNLMRQESGQGGVVPPPGGAPPSSGPPSVGPPSVIMGDSSSMDDHHHLHHHHHHHLQTTPTITFGELY</sequence>
<evidence type="ECO:0000313" key="13">
    <source>
        <dbReference type="EMBL" id="JAS65195.1"/>
    </source>
</evidence>
<dbReference type="Gene3D" id="1.10.10.60">
    <property type="entry name" value="Homeodomain-like"/>
    <property type="match status" value="1"/>
</dbReference>
<evidence type="ECO:0000256" key="7">
    <source>
        <dbReference type="ARBA" id="ARBA00023155"/>
    </source>
</evidence>
<feature type="region of interest" description="Disordered" evidence="11">
    <location>
        <begin position="157"/>
        <end position="212"/>
    </location>
</feature>
<keyword evidence="2" id="KW-0479">Metal-binding</keyword>
<evidence type="ECO:0000256" key="4">
    <source>
        <dbReference type="ARBA" id="ARBA00022833"/>
    </source>
</evidence>
<dbReference type="EMBL" id="GECZ01004574">
    <property type="protein sequence ID" value="JAS65195.1"/>
    <property type="molecule type" value="Transcribed_RNA"/>
</dbReference>
<organism evidence="13">
    <name type="scientific">Cuerna arida</name>
    <dbReference type="NCBI Taxonomy" id="1464854"/>
    <lineage>
        <taxon>Eukaryota</taxon>
        <taxon>Metazoa</taxon>
        <taxon>Ecdysozoa</taxon>
        <taxon>Arthropoda</taxon>
        <taxon>Hexapoda</taxon>
        <taxon>Insecta</taxon>
        <taxon>Pterygota</taxon>
        <taxon>Neoptera</taxon>
        <taxon>Paraneoptera</taxon>
        <taxon>Hemiptera</taxon>
        <taxon>Auchenorrhyncha</taxon>
        <taxon>Membracoidea</taxon>
        <taxon>Cicadellidae</taxon>
        <taxon>Cicadellinae</taxon>
        <taxon>Proconiini</taxon>
        <taxon>Cuerna</taxon>
    </lineage>
</organism>
<keyword evidence="4" id="KW-0862">Zinc</keyword>
<feature type="DNA-binding region" description="Homeobox" evidence="9">
    <location>
        <begin position="94"/>
        <end position="153"/>
    </location>
</feature>
<evidence type="ECO:0000256" key="11">
    <source>
        <dbReference type="SAM" id="MobiDB-lite"/>
    </source>
</evidence>
<feature type="compositionally biased region" description="Basic residues" evidence="11">
    <location>
        <begin position="197"/>
        <end position="206"/>
    </location>
</feature>
<dbReference type="GO" id="GO:0005634">
    <property type="term" value="C:nucleus"/>
    <property type="evidence" value="ECO:0007669"/>
    <property type="project" value="UniProtKB-SubCell"/>
</dbReference>
<evidence type="ECO:0000256" key="6">
    <source>
        <dbReference type="ARBA" id="ARBA00023125"/>
    </source>
</evidence>
<keyword evidence="3" id="KW-0677">Repeat</keyword>
<evidence type="ECO:0000256" key="2">
    <source>
        <dbReference type="ARBA" id="ARBA00022723"/>
    </source>
</evidence>
<feature type="compositionally biased region" description="Basic residues" evidence="11">
    <location>
        <begin position="27"/>
        <end position="36"/>
    </location>
</feature>
<dbReference type="PANTHER" id="PTHR24208:SF168">
    <property type="entry name" value="PROTEIN APTEROUS"/>
    <property type="match status" value="1"/>
</dbReference>
<evidence type="ECO:0000256" key="8">
    <source>
        <dbReference type="ARBA" id="ARBA00023242"/>
    </source>
</evidence>
<proteinExistence type="predicted"/>
<evidence type="ECO:0000256" key="1">
    <source>
        <dbReference type="ARBA" id="ARBA00004123"/>
    </source>
</evidence>
<accession>A0A1B6GRZ7</accession>
<dbReference type="InterPro" id="IPR009057">
    <property type="entry name" value="Homeodomain-like_sf"/>
</dbReference>
<evidence type="ECO:0000256" key="9">
    <source>
        <dbReference type="PROSITE-ProRule" id="PRU00108"/>
    </source>
</evidence>
<dbReference type="InterPro" id="IPR017970">
    <property type="entry name" value="Homeobox_CS"/>
</dbReference>
<dbReference type="PROSITE" id="PS50071">
    <property type="entry name" value="HOMEOBOX_2"/>
    <property type="match status" value="1"/>
</dbReference>
<dbReference type="InterPro" id="IPR001356">
    <property type="entry name" value="HD"/>
</dbReference>
<dbReference type="SMART" id="SM00389">
    <property type="entry name" value="HOX"/>
    <property type="match status" value="1"/>
</dbReference>
<gene>
    <name evidence="13" type="ORF">g.47941</name>
</gene>
<dbReference type="GO" id="GO:0046872">
    <property type="term" value="F:metal ion binding"/>
    <property type="evidence" value="ECO:0007669"/>
    <property type="project" value="UniProtKB-KW"/>
</dbReference>
<dbReference type="SUPFAM" id="SSF46689">
    <property type="entry name" value="Homeodomain-like"/>
    <property type="match status" value="1"/>
</dbReference>
<dbReference type="GO" id="GO:0000981">
    <property type="term" value="F:DNA-binding transcription factor activity, RNA polymerase II-specific"/>
    <property type="evidence" value="ECO:0007669"/>
    <property type="project" value="InterPro"/>
</dbReference>
<reference evidence="13" key="1">
    <citation type="submission" date="2015-11" db="EMBL/GenBank/DDBJ databases">
        <title>De novo transcriptome assembly of four potential Pierce s Disease insect vectors from Arizona vineyards.</title>
        <authorList>
            <person name="Tassone E.E."/>
        </authorList>
    </citation>
    <scope>NUCLEOTIDE SEQUENCE</scope>
</reference>
<keyword evidence="8 9" id="KW-0539">Nucleus</keyword>
<protein>
    <recommendedName>
        <fullName evidence="12">Homeobox domain-containing protein</fullName>
    </recommendedName>
</protein>
<dbReference type="GO" id="GO:0000977">
    <property type="term" value="F:RNA polymerase II transcription regulatory region sequence-specific DNA binding"/>
    <property type="evidence" value="ECO:0007669"/>
    <property type="project" value="TreeGrafter"/>
</dbReference>
<dbReference type="PANTHER" id="PTHR24208">
    <property type="entry name" value="LIM/HOMEOBOX PROTEIN LHX"/>
    <property type="match status" value="1"/>
</dbReference>
<feature type="compositionally biased region" description="Pro residues" evidence="11">
    <location>
        <begin position="164"/>
        <end position="180"/>
    </location>
</feature>
<keyword evidence="6 9" id="KW-0238">DNA-binding</keyword>
<dbReference type="InterPro" id="IPR050453">
    <property type="entry name" value="LIM_Homeobox_TF"/>
</dbReference>
<dbReference type="Pfam" id="PF00046">
    <property type="entry name" value="Homeodomain"/>
    <property type="match status" value="1"/>
</dbReference>
<feature type="non-terminal residue" evidence="13">
    <location>
        <position position="1"/>
    </location>
</feature>
<evidence type="ECO:0000259" key="12">
    <source>
        <dbReference type="PROSITE" id="PS50071"/>
    </source>
</evidence>
<dbReference type="CDD" id="cd00086">
    <property type="entry name" value="homeodomain"/>
    <property type="match status" value="1"/>
</dbReference>
<dbReference type="FunFam" id="1.10.10.60:FF:000027">
    <property type="entry name" value="LIM/homeobox protein Lhx9"/>
    <property type="match status" value="1"/>
</dbReference>
<dbReference type="PROSITE" id="PS00027">
    <property type="entry name" value="HOMEOBOX_1"/>
    <property type="match status" value="1"/>
</dbReference>
<evidence type="ECO:0000256" key="3">
    <source>
        <dbReference type="ARBA" id="ARBA00022737"/>
    </source>
</evidence>
<evidence type="ECO:0000256" key="10">
    <source>
        <dbReference type="RuleBase" id="RU000682"/>
    </source>
</evidence>
<feature type="region of interest" description="Disordered" evidence="11">
    <location>
        <begin position="26"/>
        <end position="51"/>
    </location>
</feature>